<name>A0A975KUZ4_9ACTN</name>
<evidence type="ECO:0000313" key="2">
    <source>
        <dbReference type="Proteomes" id="UP000676079"/>
    </source>
</evidence>
<gene>
    <name evidence="1" type="ORF">KGD84_32965</name>
</gene>
<protein>
    <submittedName>
        <fullName evidence="1">Uncharacterized protein</fullName>
    </submittedName>
</protein>
<dbReference type="EMBL" id="CP074136">
    <property type="protein sequence ID" value="QUX26511.1"/>
    <property type="molecule type" value="Genomic_DNA"/>
</dbReference>
<reference evidence="2" key="1">
    <citation type="submission" date="2021-05" db="EMBL/GenBank/DDBJ databases">
        <title>Direct Submission.</title>
        <authorList>
            <person name="Li K."/>
            <person name="Gao J."/>
        </authorList>
    </citation>
    <scope>NUCLEOTIDE SEQUENCE [LARGE SCALE GENOMIC DNA]</scope>
    <source>
        <strain evidence="2">Mg02</strain>
        <plasmid evidence="2">unnamed4</plasmid>
    </source>
</reference>
<proteinExistence type="predicted"/>
<dbReference type="Proteomes" id="UP000676079">
    <property type="component" value="Plasmid unnamed4"/>
</dbReference>
<keyword evidence="2" id="KW-1185">Reference proteome</keyword>
<accession>A0A975KUZ4</accession>
<keyword evidence="1" id="KW-0614">Plasmid</keyword>
<sequence>MSTTSRLPAELREHYWIGVHYQRQPRVSGINPPIQTALIKPVREPGYYPVLYHLREGRKGDGVVIRWGERIPTDRVPDNVHAELVAFAIDHDVRWQEREAERARSAAEYQALLDKEIAEEEAKRAARAAADSRPVCGIRAPHCGNCGRRIHGGGMAASLGLACGPDCFDDMDNELGGHDEEYQHPG</sequence>
<organism evidence="1 2">
    <name type="scientific">Nocardiopsis changdeensis</name>
    <dbReference type="NCBI Taxonomy" id="2831969"/>
    <lineage>
        <taxon>Bacteria</taxon>
        <taxon>Bacillati</taxon>
        <taxon>Actinomycetota</taxon>
        <taxon>Actinomycetes</taxon>
        <taxon>Streptosporangiales</taxon>
        <taxon>Nocardiopsidaceae</taxon>
        <taxon>Nocardiopsis</taxon>
    </lineage>
</organism>
<evidence type="ECO:0000313" key="1">
    <source>
        <dbReference type="EMBL" id="QUX26511.1"/>
    </source>
</evidence>
<dbReference type="RefSeq" id="WP_220566090.1">
    <property type="nucleotide sequence ID" value="NZ_CP074136.1"/>
</dbReference>
<geneLocation type="plasmid" evidence="1 2">
    <name>unnamed4</name>
</geneLocation>